<proteinExistence type="predicted"/>
<dbReference type="InterPro" id="IPR001387">
    <property type="entry name" value="Cro/C1-type_HTH"/>
</dbReference>
<evidence type="ECO:0000313" key="2">
    <source>
        <dbReference type="EMBL" id="KLD96209.1"/>
    </source>
</evidence>
<dbReference type="GO" id="GO:0045892">
    <property type="term" value="P:negative regulation of DNA-templated transcription"/>
    <property type="evidence" value="ECO:0007669"/>
    <property type="project" value="InterPro"/>
</dbReference>
<dbReference type="PATRIC" id="fig|1447256.3.peg.2376"/>
<dbReference type="AlphaFoldDB" id="A0A0G9JRJ5"/>
<sequence length="254" mass="30181">MNNVEIALEKLCSFYNARNASELSKKMNISEKTISNWKIRNSISAIKKKCIELNIYPQIFGNTEVYNEHIYSEKRTSEDYLNFDYYFTKLLDYFHAPTIKELAEKINIPANTISKWNQRKSIPALKKVSRELEIYREIFKDEISKSEAFVLQALKQEEENERKNSIDEDTMFHIQNLFTIAKKKDLLKELKTELSMMYLKYSTYDKDSKTENGKNIFSDKIVFSSSNESLNKDYENWDEKKALDYEVNRRKNNK</sequence>
<dbReference type="InterPro" id="IPR010982">
    <property type="entry name" value="Lambda_DNA-bd_dom_sf"/>
</dbReference>
<organism evidence="2 3">
    <name type="scientific">Aliarcobacter butzleri L348</name>
    <dbReference type="NCBI Taxonomy" id="1447256"/>
    <lineage>
        <taxon>Bacteria</taxon>
        <taxon>Pseudomonadati</taxon>
        <taxon>Campylobacterota</taxon>
        <taxon>Epsilonproteobacteria</taxon>
        <taxon>Campylobacterales</taxon>
        <taxon>Arcobacteraceae</taxon>
        <taxon>Aliarcobacter</taxon>
    </lineage>
</organism>
<dbReference type="CDD" id="cd00093">
    <property type="entry name" value="HTH_XRE"/>
    <property type="match status" value="1"/>
</dbReference>
<evidence type="ECO:0000313" key="3">
    <source>
        <dbReference type="Proteomes" id="UP000035514"/>
    </source>
</evidence>
<dbReference type="Gene3D" id="1.10.260.40">
    <property type="entry name" value="lambda repressor-like DNA-binding domains"/>
    <property type="match status" value="2"/>
</dbReference>
<evidence type="ECO:0000259" key="1">
    <source>
        <dbReference type="Pfam" id="PF07022"/>
    </source>
</evidence>
<dbReference type="EMBL" id="JAIQ01000172">
    <property type="protein sequence ID" value="KLD96209.1"/>
    <property type="molecule type" value="Genomic_DNA"/>
</dbReference>
<dbReference type="RefSeq" id="WP_046997413.1">
    <property type="nucleotide sequence ID" value="NZ_JAIQ01000172.1"/>
</dbReference>
<protein>
    <recommendedName>
        <fullName evidence="1">Bacteriophage CI repressor N-terminal domain-containing protein</fullName>
    </recommendedName>
</protein>
<comment type="caution">
    <text evidence="2">The sequence shown here is derived from an EMBL/GenBank/DDBJ whole genome shotgun (WGS) entry which is preliminary data.</text>
</comment>
<dbReference type="Pfam" id="PF07022">
    <property type="entry name" value="Phage_CI_repr"/>
    <property type="match status" value="1"/>
</dbReference>
<dbReference type="InterPro" id="IPR010744">
    <property type="entry name" value="Phage_CI_N"/>
</dbReference>
<gene>
    <name evidence="2" type="ORF">AA20_12130</name>
</gene>
<reference evidence="2 3" key="1">
    <citation type="submission" date="2014-01" db="EMBL/GenBank/DDBJ databases">
        <title>Development of a Comparative Genomic Fingerprinting Assay for High Resolution Genotyping of Arcobacter butzleri.</title>
        <authorList>
            <person name="Webb A.L."/>
            <person name="Inglis G.D."/>
            <person name="Kruczkiewicz P."/>
            <person name="Selinger L.B."/>
            <person name="Taboada E.N."/>
        </authorList>
    </citation>
    <scope>NUCLEOTIDE SEQUENCE [LARGE SCALE GENOMIC DNA]</scope>
    <source>
        <strain evidence="2 3">L348</strain>
    </source>
</reference>
<dbReference type="Proteomes" id="UP000035514">
    <property type="component" value="Unassembled WGS sequence"/>
</dbReference>
<dbReference type="GO" id="GO:0003677">
    <property type="term" value="F:DNA binding"/>
    <property type="evidence" value="ECO:0007669"/>
    <property type="project" value="InterPro"/>
</dbReference>
<name>A0A0G9JRJ5_9BACT</name>
<feature type="domain" description="Bacteriophage CI repressor N-terminal" evidence="1">
    <location>
        <begin position="7"/>
        <end position="52"/>
    </location>
</feature>
<accession>A0A0G9JRJ5</accession>